<dbReference type="AlphaFoldDB" id="A0A918NYA0"/>
<evidence type="ECO:0000313" key="3">
    <source>
        <dbReference type="Proteomes" id="UP000645257"/>
    </source>
</evidence>
<dbReference type="SUPFAM" id="SSF51735">
    <property type="entry name" value="NAD(P)-binding Rossmann-fold domains"/>
    <property type="match status" value="1"/>
</dbReference>
<proteinExistence type="predicted"/>
<dbReference type="InterPro" id="IPR036291">
    <property type="entry name" value="NAD(P)-bd_dom_sf"/>
</dbReference>
<dbReference type="Gene3D" id="3.40.50.720">
    <property type="entry name" value="NAD(P)-binding Rossmann-like Domain"/>
    <property type="match status" value="1"/>
</dbReference>
<dbReference type="EMBL" id="BMYX01000002">
    <property type="protein sequence ID" value="GGY06448.1"/>
    <property type="molecule type" value="Genomic_DNA"/>
</dbReference>
<evidence type="ECO:0000313" key="2">
    <source>
        <dbReference type="EMBL" id="GGY06448.1"/>
    </source>
</evidence>
<sequence length="225" mass="23776">MNIALIGATGFVGSAILEELLSRGHRVTAIVTRPERVPVRDGVRALAADATDARTLAAALAGHDVVVSAFNPGWGKPDIRTLFVQGSRAILDAARIAGLRLIAVGGAGSLEIAPGVQLVDTPEFPAEWKDGALGAREALELFRAETAVDWAFVSPPVFLEPGERTGRYRMGKDQVLFGEDGPARISVADFAVAIADEAETPRHRRARFTVAEEVTVALCPLDGAC</sequence>
<gene>
    <name evidence="2" type="ORF">GCM10011289_06200</name>
</gene>
<feature type="domain" description="NAD(P)-binding" evidence="1">
    <location>
        <begin position="7"/>
        <end position="197"/>
    </location>
</feature>
<comment type="caution">
    <text evidence="2">The sequence shown here is derived from an EMBL/GenBank/DDBJ whole genome shotgun (WGS) entry which is preliminary data.</text>
</comment>
<dbReference type="PANTHER" id="PTHR43355">
    <property type="entry name" value="FLAVIN REDUCTASE (NADPH)"/>
    <property type="match status" value="1"/>
</dbReference>
<keyword evidence="3" id="KW-1185">Reference proteome</keyword>
<dbReference type="InterPro" id="IPR051606">
    <property type="entry name" value="Polyketide_Oxido-like"/>
</dbReference>
<evidence type="ECO:0000259" key="1">
    <source>
        <dbReference type="Pfam" id="PF13460"/>
    </source>
</evidence>
<dbReference type="PANTHER" id="PTHR43355:SF2">
    <property type="entry name" value="FLAVIN REDUCTASE (NADPH)"/>
    <property type="match status" value="1"/>
</dbReference>
<dbReference type="Pfam" id="PF13460">
    <property type="entry name" value="NAD_binding_10"/>
    <property type="match status" value="1"/>
</dbReference>
<name>A0A918NYA0_9NEIS</name>
<accession>A0A918NYA0</accession>
<dbReference type="RefSeq" id="WP_189531092.1">
    <property type="nucleotide sequence ID" value="NZ_BMYX01000002.1"/>
</dbReference>
<reference evidence="2" key="1">
    <citation type="journal article" date="2014" name="Int. J. Syst. Evol. Microbiol.">
        <title>Complete genome sequence of Corynebacterium casei LMG S-19264T (=DSM 44701T), isolated from a smear-ripened cheese.</title>
        <authorList>
            <consortium name="US DOE Joint Genome Institute (JGI-PGF)"/>
            <person name="Walter F."/>
            <person name="Albersmeier A."/>
            <person name="Kalinowski J."/>
            <person name="Ruckert C."/>
        </authorList>
    </citation>
    <scope>NUCLEOTIDE SEQUENCE</scope>
    <source>
        <strain evidence="2">KCTC 32182</strain>
    </source>
</reference>
<organism evidence="2 3">
    <name type="scientific">Paludibacterium paludis</name>
    <dbReference type="NCBI Taxonomy" id="1225769"/>
    <lineage>
        <taxon>Bacteria</taxon>
        <taxon>Pseudomonadati</taxon>
        <taxon>Pseudomonadota</taxon>
        <taxon>Betaproteobacteria</taxon>
        <taxon>Neisseriales</taxon>
        <taxon>Chromobacteriaceae</taxon>
        <taxon>Paludibacterium</taxon>
    </lineage>
</organism>
<protein>
    <submittedName>
        <fullName evidence="2">3-beta hydroxysteroid dehydrogenase</fullName>
    </submittedName>
</protein>
<dbReference type="GO" id="GO:0016646">
    <property type="term" value="F:oxidoreductase activity, acting on the CH-NH group of donors, NAD or NADP as acceptor"/>
    <property type="evidence" value="ECO:0007669"/>
    <property type="project" value="TreeGrafter"/>
</dbReference>
<reference evidence="2" key="2">
    <citation type="submission" date="2020-09" db="EMBL/GenBank/DDBJ databases">
        <authorList>
            <person name="Sun Q."/>
            <person name="Kim S."/>
        </authorList>
    </citation>
    <scope>NUCLEOTIDE SEQUENCE</scope>
    <source>
        <strain evidence="2">KCTC 32182</strain>
    </source>
</reference>
<dbReference type="InterPro" id="IPR016040">
    <property type="entry name" value="NAD(P)-bd_dom"/>
</dbReference>
<dbReference type="CDD" id="cd05244">
    <property type="entry name" value="BVR-B_like_SDR_a"/>
    <property type="match status" value="1"/>
</dbReference>
<dbReference type="Proteomes" id="UP000645257">
    <property type="component" value="Unassembled WGS sequence"/>
</dbReference>